<comment type="caution">
    <text evidence="8">The sequence shown here is derived from an EMBL/GenBank/DDBJ whole genome shotgun (WGS) entry which is preliminary data.</text>
</comment>
<dbReference type="Pfam" id="PF00392">
    <property type="entry name" value="GntR"/>
    <property type="match status" value="1"/>
</dbReference>
<dbReference type="SMART" id="SM00345">
    <property type="entry name" value="HTH_GNTR"/>
    <property type="match status" value="1"/>
</dbReference>
<evidence type="ECO:0000313" key="8">
    <source>
        <dbReference type="EMBL" id="VVE60321.1"/>
    </source>
</evidence>
<evidence type="ECO:0000256" key="6">
    <source>
        <dbReference type="ARBA" id="ARBA00039592"/>
    </source>
</evidence>
<accession>A0ABY6WDE7</accession>
<dbReference type="PROSITE" id="PS50949">
    <property type="entry name" value="HTH_GNTR"/>
    <property type="match status" value="1"/>
</dbReference>
<dbReference type="CDD" id="cd07377">
    <property type="entry name" value="WHTH_GntR"/>
    <property type="match status" value="1"/>
</dbReference>
<dbReference type="InterPro" id="IPR036390">
    <property type="entry name" value="WH_DNA-bd_sf"/>
</dbReference>
<dbReference type="SUPFAM" id="SSF48008">
    <property type="entry name" value="GntR ligand-binding domain-like"/>
    <property type="match status" value="1"/>
</dbReference>
<keyword evidence="1" id="KW-0678">Repressor</keyword>
<dbReference type="PANTHER" id="PTHR43537">
    <property type="entry name" value="TRANSCRIPTIONAL REGULATOR, GNTR FAMILY"/>
    <property type="match status" value="1"/>
</dbReference>
<evidence type="ECO:0000313" key="9">
    <source>
        <dbReference type="Proteomes" id="UP000361468"/>
    </source>
</evidence>
<keyword evidence="4" id="KW-0804">Transcription</keyword>
<dbReference type="Gene3D" id="1.20.120.530">
    <property type="entry name" value="GntR ligand-binding domain-like"/>
    <property type="match status" value="1"/>
</dbReference>
<reference evidence="8 9" key="1">
    <citation type="submission" date="2019-08" db="EMBL/GenBank/DDBJ databases">
        <authorList>
            <person name="Peeters C."/>
        </authorList>
    </citation>
    <scope>NUCLEOTIDE SEQUENCE [LARGE SCALE GENOMIC DNA]</scope>
    <source>
        <strain evidence="8 9">LMG 31119</strain>
    </source>
</reference>
<evidence type="ECO:0000256" key="5">
    <source>
        <dbReference type="ARBA" id="ARBA00037357"/>
    </source>
</evidence>
<evidence type="ECO:0000259" key="7">
    <source>
        <dbReference type="PROSITE" id="PS50949"/>
    </source>
</evidence>
<evidence type="ECO:0000256" key="1">
    <source>
        <dbReference type="ARBA" id="ARBA00022491"/>
    </source>
</evidence>
<name>A0ABY6WDE7_9BURK</name>
<dbReference type="PRINTS" id="PR00035">
    <property type="entry name" value="HTHGNTR"/>
</dbReference>
<keyword evidence="3" id="KW-0238">DNA-binding</keyword>
<gene>
    <name evidence="8" type="ORF">PPN31119_00202</name>
</gene>
<dbReference type="PANTHER" id="PTHR43537:SF34">
    <property type="entry name" value="PYRUVATE DEHYDROGENASE COMPLEX REPRESSOR"/>
    <property type="match status" value="1"/>
</dbReference>
<dbReference type="Proteomes" id="UP000361468">
    <property type="component" value="Unassembled WGS sequence"/>
</dbReference>
<keyword evidence="9" id="KW-1185">Reference proteome</keyword>
<dbReference type="Gene3D" id="1.10.10.10">
    <property type="entry name" value="Winged helix-like DNA-binding domain superfamily/Winged helix DNA-binding domain"/>
    <property type="match status" value="1"/>
</dbReference>
<dbReference type="InterPro" id="IPR011711">
    <property type="entry name" value="GntR_C"/>
</dbReference>
<evidence type="ECO:0000256" key="4">
    <source>
        <dbReference type="ARBA" id="ARBA00023163"/>
    </source>
</evidence>
<evidence type="ECO:0000256" key="3">
    <source>
        <dbReference type="ARBA" id="ARBA00023125"/>
    </source>
</evidence>
<sequence>MWGRRHAFASRSDPRMADIHRIGNVAGDVIVSGPNLTERITRELETRLIEGVWSPGERIPSERALATSLGVARSTVRAALQRLIARGLLKTRAASGVYVSDRLQTGLISPWRQLVGDHPELRPDMLEFRLMLEGTTAYLAAVRATDEDLARIGELVDGLVAAHAHGDTVLESRLDGDFHTALANASHNAMLRHLQGSVVKMLYEHISLNNAGLTELREQASETILAQHLALWEAIRTRQPDEARRIMREHIGFVWRKLEPESPVPIVP</sequence>
<dbReference type="EMBL" id="CABPSO010000001">
    <property type="protein sequence ID" value="VVE60321.1"/>
    <property type="molecule type" value="Genomic_DNA"/>
</dbReference>
<dbReference type="InterPro" id="IPR036388">
    <property type="entry name" value="WH-like_DNA-bd_sf"/>
</dbReference>
<evidence type="ECO:0000256" key="2">
    <source>
        <dbReference type="ARBA" id="ARBA00023015"/>
    </source>
</evidence>
<dbReference type="Pfam" id="PF07729">
    <property type="entry name" value="FCD"/>
    <property type="match status" value="1"/>
</dbReference>
<dbReference type="InterPro" id="IPR008920">
    <property type="entry name" value="TF_FadR/GntR_C"/>
</dbReference>
<comment type="function">
    <text evidence="5">Transcriptional repressor for the pyruvate dehydrogenase complex genes aceEF and lpd.</text>
</comment>
<feature type="domain" description="HTH gntR-type" evidence="7">
    <location>
        <begin position="34"/>
        <end position="102"/>
    </location>
</feature>
<proteinExistence type="predicted"/>
<protein>
    <recommendedName>
        <fullName evidence="6">Pyruvate dehydrogenase complex repressor</fullName>
    </recommendedName>
</protein>
<dbReference type="SUPFAM" id="SSF46785">
    <property type="entry name" value="Winged helix' DNA-binding domain"/>
    <property type="match status" value="1"/>
</dbReference>
<dbReference type="SMART" id="SM00895">
    <property type="entry name" value="FCD"/>
    <property type="match status" value="1"/>
</dbReference>
<dbReference type="InterPro" id="IPR000524">
    <property type="entry name" value="Tscrpt_reg_HTH_GntR"/>
</dbReference>
<organism evidence="8 9">
    <name type="scientific">Pandoraea pnomenusa</name>
    <dbReference type="NCBI Taxonomy" id="93220"/>
    <lineage>
        <taxon>Bacteria</taxon>
        <taxon>Pseudomonadati</taxon>
        <taxon>Pseudomonadota</taxon>
        <taxon>Betaproteobacteria</taxon>
        <taxon>Burkholderiales</taxon>
        <taxon>Burkholderiaceae</taxon>
        <taxon>Pandoraea</taxon>
    </lineage>
</organism>
<keyword evidence="2" id="KW-0805">Transcription regulation</keyword>